<dbReference type="RefSeq" id="WP_004042915.1">
    <property type="nucleotide sequence ID" value="NC_013967.1"/>
</dbReference>
<gene>
    <name evidence="2" type="ORF">C498_08869</name>
</gene>
<feature type="transmembrane region" description="Helical" evidence="1">
    <location>
        <begin position="102"/>
        <end position="119"/>
    </location>
</feature>
<accession>L9V7G8</accession>
<feature type="transmembrane region" description="Helical" evidence="1">
    <location>
        <begin position="76"/>
        <end position="95"/>
    </location>
</feature>
<dbReference type="Proteomes" id="UP000011532">
    <property type="component" value="Unassembled WGS sequence"/>
</dbReference>
<dbReference type="EMBL" id="AOHU01000047">
    <property type="protein sequence ID" value="ELY32308.1"/>
    <property type="molecule type" value="Genomic_DNA"/>
</dbReference>
<keyword evidence="1" id="KW-0472">Membrane</keyword>
<dbReference type="PATRIC" id="fig|309800.29.peg.1735"/>
<proteinExistence type="predicted"/>
<reference evidence="2 3" key="2">
    <citation type="journal article" date="2014" name="PLoS Genet.">
        <title>Phylogenetically driven sequencing of extremely halophilic archaea reveals strategies for static and dynamic osmo-response.</title>
        <authorList>
            <person name="Becker E.A."/>
            <person name="Seitzer P.M."/>
            <person name="Tritt A."/>
            <person name="Larsen D."/>
            <person name="Krusor M."/>
            <person name="Yao A.I."/>
            <person name="Wu D."/>
            <person name="Madern D."/>
            <person name="Eisen J.A."/>
            <person name="Darling A.E."/>
            <person name="Facciotti M.T."/>
        </authorList>
    </citation>
    <scope>NUCLEOTIDE SEQUENCE [LARGE SCALE GENOMIC DNA]</scope>
    <source>
        <strain evidence="3">ATCC 29605 / DSM 3757 / JCM 8879 / NBRC 14742 / NCIMB 2012 / VKM B-1768 / DS2</strain>
    </source>
</reference>
<dbReference type="GeneID" id="25143460"/>
<keyword evidence="1" id="KW-1133">Transmembrane helix</keyword>
<dbReference type="AlphaFoldDB" id="L9V7G8"/>
<evidence type="ECO:0000256" key="1">
    <source>
        <dbReference type="SAM" id="Phobius"/>
    </source>
</evidence>
<reference evidence="3" key="1">
    <citation type="submission" date="2012-11" db="EMBL/GenBank/DDBJ databases">
        <authorList>
            <person name="Becker E.A."/>
            <person name="Seitzer P."/>
            <person name="Tritt A."/>
            <person name="Larsen D."/>
            <person name="Yao A."/>
            <person name="Wu D."/>
            <person name="Darling A."/>
            <person name="Eisen J.A."/>
            <person name="Facciotti M.T."/>
        </authorList>
    </citation>
    <scope>NUCLEOTIDE SEQUENCE [LARGE SCALE GENOMIC DNA]</scope>
    <source>
        <strain evidence="3">ATCC 29605 / DSM 3757 / JCM 8879 / NBRC 14742 / NCIMB 2012 / VKM B-1768 / DS2</strain>
    </source>
</reference>
<keyword evidence="1" id="KW-0812">Transmembrane</keyword>
<sequence>MPAVGHRGEKTLRAKAYTGPRRRFPHGIRAPRPPRADLPSLVVAAGVFLPWIQVDPAHEGPVIDVYYGGMGNGLELVHGIVLLPTVVLLSVAALAGRRSRRAELVVGVVGAVAVLRFTQLWDETFVSAAGAWVMLVGCLLLAGVAAVDVVRERRLPTLARSP</sequence>
<feature type="transmembrane region" description="Helical" evidence="1">
    <location>
        <begin position="125"/>
        <end position="150"/>
    </location>
</feature>
<evidence type="ECO:0000313" key="2">
    <source>
        <dbReference type="EMBL" id="ELY32308.1"/>
    </source>
</evidence>
<organism evidence="2 3">
    <name type="scientific">Haloferax volcanii (strain ATCC 29605 / DSM 3757 / JCM 8879 / NBRC 14742 / NCIMB 2012 / VKM B-1768 / DS2)</name>
    <name type="common">Halobacterium volcanii</name>
    <dbReference type="NCBI Taxonomy" id="309800"/>
    <lineage>
        <taxon>Archaea</taxon>
        <taxon>Methanobacteriati</taxon>
        <taxon>Methanobacteriota</taxon>
        <taxon>Stenosarchaea group</taxon>
        <taxon>Halobacteria</taxon>
        <taxon>Halobacteriales</taxon>
        <taxon>Haloferacaceae</taxon>
        <taxon>Haloferax</taxon>
    </lineage>
</organism>
<evidence type="ECO:0000313" key="3">
    <source>
        <dbReference type="Proteomes" id="UP000011532"/>
    </source>
</evidence>
<comment type="caution">
    <text evidence="2">The sequence shown here is derived from an EMBL/GenBank/DDBJ whole genome shotgun (WGS) entry which is preliminary data.</text>
</comment>
<name>L9V7G8_HALVD</name>
<protein>
    <recommendedName>
        <fullName evidence="4">TIGR04206 family protein</fullName>
    </recommendedName>
</protein>
<evidence type="ECO:0008006" key="4">
    <source>
        <dbReference type="Google" id="ProtNLM"/>
    </source>
</evidence>